<dbReference type="Pfam" id="PF14501">
    <property type="entry name" value="HATPase_c_5"/>
    <property type="match status" value="1"/>
</dbReference>
<gene>
    <name evidence="3" type="ORF">EHE19_001415</name>
</gene>
<organism evidence="3 4">
    <name type="scientific">Ruminiclostridium herbifermentans</name>
    <dbReference type="NCBI Taxonomy" id="2488810"/>
    <lineage>
        <taxon>Bacteria</taxon>
        <taxon>Bacillati</taxon>
        <taxon>Bacillota</taxon>
        <taxon>Clostridia</taxon>
        <taxon>Eubacteriales</taxon>
        <taxon>Oscillospiraceae</taxon>
        <taxon>Ruminiclostridium</taxon>
    </lineage>
</organism>
<dbReference type="SUPFAM" id="SSF55874">
    <property type="entry name" value="ATPase domain of HSP90 chaperone/DNA topoisomerase II/histidine kinase"/>
    <property type="match status" value="1"/>
</dbReference>
<accession>A0A4U7JL60</accession>
<dbReference type="Gene3D" id="3.30.565.10">
    <property type="entry name" value="Histidine kinase-like ATPase, C-terminal domain"/>
    <property type="match status" value="1"/>
</dbReference>
<dbReference type="InterPro" id="IPR039506">
    <property type="entry name" value="SPOB_a"/>
</dbReference>
<dbReference type="Gene3D" id="1.10.287.130">
    <property type="match status" value="1"/>
</dbReference>
<feature type="domain" description="SpoOB alpha-helical" evidence="2">
    <location>
        <begin position="230"/>
        <end position="274"/>
    </location>
</feature>
<evidence type="ECO:0000313" key="4">
    <source>
        <dbReference type="Proteomes" id="UP000306409"/>
    </source>
</evidence>
<dbReference type="OrthoDB" id="1656061at2"/>
<dbReference type="Proteomes" id="UP000306409">
    <property type="component" value="Chromosome"/>
</dbReference>
<sequence length="432" mass="48989">MFVIANIVFTTLSALLIYLFLHNAYDLKVTPKRRLFFITIFSVTNTLLSSSTFQIINSNFILRITDTILLFVLSTLIIKYSLNTTYLESIFSFCIMGIGLGFGNAISILIFSLFNFKLTITQTASNISLYIAVNFAIYAVAGIFVSLVLLFKKKTAISNKTIYYMVCLVFLIFCIYIGIYFFQNSFEIRNFIIMLVIALIFCMFTIWYILSLNENEKQKIDLQHQKFYNESLGNALQDLRRFKHDQVNHLSVINTLLHTNKYTEATGYLDEIIGTAQGLTTTAIYNIKNAALFGIIYSKMNSANKLGITFDLQVVGVVESIPNIKISELCEIIGIHLDNAIEATQNSNDKIIEMFILGTDTDIQFTIKNSCSIKPIMSKIKEDGYSTKGNDRGHGLAIVENILRKYSNVVNIIQFDNDDSKFVQIIKIKKGI</sequence>
<keyword evidence="4" id="KW-1185">Reference proteome</keyword>
<dbReference type="Pfam" id="PF14689">
    <property type="entry name" value="SPOB_a"/>
    <property type="match status" value="1"/>
</dbReference>
<dbReference type="PANTHER" id="PTHR40448:SF1">
    <property type="entry name" value="TWO-COMPONENT SENSOR HISTIDINE KINASE"/>
    <property type="match status" value="1"/>
</dbReference>
<dbReference type="AlphaFoldDB" id="A0A4U7JL60"/>
<dbReference type="GO" id="GO:0042802">
    <property type="term" value="F:identical protein binding"/>
    <property type="evidence" value="ECO:0007669"/>
    <property type="project" value="TreeGrafter"/>
</dbReference>
<evidence type="ECO:0000259" key="1">
    <source>
        <dbReference type="Pfam" id="PF14501"/>
    </source>
</evidence>
<dbReference type="InterPro" id="IPR036890">
    <property type="entry name" value="HATPase_C_sf"/>
</dbReference>
<feature type="domain" description="Sensor histidine kinase NatK-like C-terminal" evidence="1">
    <location>
        <begin position="325"/>
        <end position="428"/>
    </location>
</feature>
<dbReference type="RefSeq" id="WP_137697303.1">
    <property type="nucleotide sequence ID" value="NZ_CP061336.1"/>
</dbReference>
<name>A0A4U7JL60_9FIRM</name>
<dbReference type="PANTHER" id="PTHR40448">
    <property type="entry name" value="TWO-COMPONENT SENSOR HISTIDINE KINASE"/>
    <property type="match status" value="1"/>
</dbReference>
<dbReference type="EMBL" id="CP061336">
    <property type="protein sequence ID" value="QNU67234.1"/>
    <property type="molecule type" value="Genomic_DNA"/>
</dbReference>
<protein>
    <submittedName>
        <fullName evidence="3">GHKL domain-containing protein</fullName>
    </submittedName>
</protein>
<dbReference type="InterPro" id="IPR032834">
    <property type="entry name" value="NatK-like_C"/>
</dbReference>
<reference evidence="3 4" key="1">
    <citation type="submission" date="2020-09" db="EMBL/GenBank/DDBJ databases">
        <title>Characterization and genome sequencing of Ruminiclostridium sp. nov. MA18.</title>
        <authorList>
            <person name="Rettenmaier R."/>
            <person name="Kowollik M.-L."/>
            <person name="Liebl W."/>
            <person name="Zverlov V."/>
        </authorList>
    </citation>
    <scope>NUCLEOTIDE SEQUENCE [LARGE SCALE GENOMIC DNA]</scope>
    <source>
        <strain evidence="3 4">MA18</strain>
    </source>
</reference>
<dbReference type="KEGG" id="rher:EHE19_001415"/>
<evidence type="ECO:0000313" key="3">
    <source>
        <dbReference type="EMBL" id="QNU67234.1"/>
    </source>
</evidence>
<evidence type="ECO:0000259" key="2">
    <source>
        <dbReference type="Pfam" id="PF14689"/>
    </source>
</evidence>
<proteinExistence type="predicted"/>